<evidence type="ECO:0000256" key="3">
    <source>
        <dbReference type="SAM" id="Phobius"/>
    </source>
</evidence>
<dbReference type="BioCyc" id="MTUB1310114:G13A2-1850-MONOMER"/>
<keyword evidence="1 3" id="KW-0812">Transmembrane</keyword>
<name>R4M6H9_MYCTX</name>
<feature type="compositionally biased region" description="Basic residues" evidence="2">
    <location>
        <begin position="305"/>
        <end position="314"/>
    </location>
</feature>
<dbReference type="KEGG" id="mtuc:J113_12775"/>
<dbReference type="InterPro" id="IPR046342">
    <property type="entry name" value="CBS_dom_sf"/>
</dbReference>
<dbReference type="PANTHER" id="PTHR43099:SF6">
    <property type="entry name" value="UPF0053 PROTEIN RV1842C"/>
    <property type="match status" value="1"/>
</dbReference>
<dbReference type="PATRIC" id="fig|1310114.3.peg.2686"/>
<dbReference type="Proteomes" id="UP000013548">
    <property type="component" value="Chromosome"/>
</dbReference>
<sequence length="489" mass="52307">MALTAGTGVFVAAEFSLTALDRSTVEANARGGTSRDRFIQRAHHRLSFQLSGAQLGISITTLATGYLTEPLVAELPHPGLVAVGMSDRVADGLITFFALVIVTSLSMVFGELVPKYLAVARPLRTARSVVAGQVLFSLLLTPAIRLTNGAANWIVRRLGIEPAEELRSARTPQELVSLVRSSARSGALDDATAWLCAARAVRRPDGRGADDATVEDRGAADRCTIADLVAAAAASGFSRFPVVEGDLDATVGIVHVKQVFEVPPGDRAHTLRRRSPTGRGGALDARRRCGDGAGPRQCATDRHGCGRVRRHRGHGNPGGLDRRDRGRRPRRTRRCDTGCGGSRQRMAGLGSATHRRGGQRHRLSSPRRSVRDDRRVGASRARPHPGGRRNGRADCLGPGRTSRRLDAVVSHRDPDGRAPDRLVGVDQNGRPCRPRVGAGPLMDVLSAVLLALLLIGANAFFVGAEFALISARRTASKRWPSRARPLPSP</sequence>
<dbReference type="Gene3D" id="3.10.580.10">
    <property type="entry name" value="CBS-domain"/>
    <property type="match status" value="1"/>
</dbReference>
<feature type="transmembrane region" description="Helical" evidence="3">
    <location>
        <begin position="444"/>
        <end position="469"/>
    </location>
</feature>
<feature type="domain" description="CNNM transmembrane" evidence="4">
    <location>
        <begin position="1"/>
        <end position="192"/>
    </location>
</feature>
<dbReference type="PANTHER" id="PTHR43099">
    <property type="entry name" value="UPF0053 PROTEIN YRKA"/>
    <property type="match status" value="1"/>
</dbReference>
<dbReference type="AlphaFoldDB" id="R4M6H9"/>
<dbReference type="Pfam" id="PF01595">
    <property type="entry name" value="CNNM"/>
    <property type="match status" value="1"/>
</dbReference>
<accession>R4M6H9</accession>
<keyword evidence="1 3" id="KW-0472">Membrane</keyword>
<evidence type="ECO:0000256" key="2">
    <source>
        <dbReference type="SAM" id="MobiDB-lite"/>
    </source>
</evidence>
<gene>
    <name evidence="5" type="ORF">J113_12775</name>
</gene>
<keyword evidence="1 3" id="KW-1133">Transmembrane helix</keyword>
<evidence type="ECO:0000313" key="5">
    <source>
        <dbReference type="EMBL" id="AGL27284.1"/>
    </source>
</evidence>
<feature type="region of interest" description="Disordered" evidence="2">
    <location>
        <begin position="267"/>
        <end position="401"/>
    </location>
</feature>
<feature type="compositionally biased region" description="Basic residues" evidence="2">
    <location>
        <begin position="353"/>
        <end position="365"/>
    </location>
</feature>
<evidence type="ECO:0000313" key="6">
    <source>
        <dbReference type="Proteomes" id="UP000013548"/>
    </source>
</evidence>
<protein>
    <recommendedName>
        <fullName evidence="4">CNNM transmembrane domain-containing protein</fullName>
    </recommendedName>
</protein>
<dbReference type="InterPro" id="IPR002550">
    <property type="entry name" value="CNNM"/>
</dbReference>
<proteinExistence type="predicted"/>
<dbReference type="EMBL" id="CP005386">
    <property type="protein sequence ID" value="AGL27284.1"/>
    <property type="molecule type" value="Genomic_DNA"/>
</dbReference>
<reference evidence="5 6" key="1">
    <citation type="journal article" date="2013" name="Genome Announc.">
        <title>Whole-Genome Sequences of Four Clinical Isolates of Mycobacterium tuberculosis from Tamil Nadu, South India.</title>
        <authorList>
            <person name="Narayanan S."/>
            <person name="Deshpande U."/>
        </authorList>
    </citation>
    <scope>NUCLEOTIDE SEQUENCE [LARGE SCALE GENOMIC DNA]</scope>
    <source>
        <strain evidence="5 6">CAS/NITR204</strain>
    </source>
</reference>
<feature type="compositionally biased region" description="Basic residues" evidence="2">
    <location>
        <begin position="381"/>
        <end position="390"/>
    </location>
</feature>
<dbReference type="InterPro" id="IPR051676">
    <property type="entry name" value="UPF0053_domain"/>
</dbReference>
<evidence type="ECO:0000259" key="4">
    <source>
        <dbReference type="PROSITE" id="PS51846"/>
    </source>
</evidence>
<dbReference type="PROSITE" id="PS51846">
    <property type="entry name" value="CNNM"/>
    <property type="match status" value="1"/>
</dbReference>
<organism evidence="5 6">
    <name type="scientific">Mycobacterium tuberculosis CAS/NITR204</name>
    <dbReference type="NCBI Taxonomy" id="1310114"/>
    <lineage>
        <taxon>Bacteria</taxon>
        <taxon>Bacillati</taxon>
        <taxon>Actinomycetota</taxon>
        <taxon>Actinomycetes</taxon>
        <taxon>Mycobacteriales</taxon>
        <taxon>Mycobacteriaceae</taxon>
        <taxon>Mycobacterium</taxon>
        <taxon>Mycobacterium tuberculosis complex</taxon>
    </lineage>
</organism>
<evidence type="ECO:0000256" key="1">
    <source>
        <dbReference type="PROSITE-ProRule" id="PRU01193"/>
    </source>
</evidence>
<dbReference type="HOGENOM" id="CLU_557614_0_0_11"/>
<dbReference type="GO" id="GO:0016020">
    <property type="term" value="C:membrane"/>
    <property type="evidence" value="ECO:0007669"/>
    <property type="project" value="UniProtKB-UniRule"/>
</dbReference>